<keyword evidence="1" id="KW-0472">Membrane</keyword>
<organism evidence="2 3">
    <name type="scientific">candidate division WOR-1 bacterium RIFOXYC12_FULL_54_18</name>
    <dbReference type="NCBI Taxonomy" id="1802584"/>
    <lineage>
        <taxon>Bacteria</taxon>
        <taxon>Bacillati</taxon>
        <taxon>Saganbacteria</taxon>
    </lineage>
</organism>
<name>A0A1F4T7Y2_UNCSA</name>
<reference evidence="2 3" key="1">
    <citation type="journal article" date="2016" name="Nat. Commun.">
        <title>Thousands of microbial genomes shed light on interconnected biogeochemical processes in an aquifer system.</title>
        <authorList>
            <person name="Anantharaman K."/>
            <person name="Brown C.T."/>
            <person name="Hug L.A."/>
            <person name="Sharon I."/>
            <person name="Castelle C.J."/>
            <person name="Probst A.J."/>
            <person name="Thomas B.C."/>
            <person name="Singh A."/>
            <person name="Wilkins M.J."/>
            <person name="Karaoz U."/>
            <person name="Brodie E.L."/>
            <person name="Williams K.H."/>
            <person name="Hubbard S.S."/>
            <person name="Banfield J.F."/>
        </authorList>
    </citation>
    <scope>NUCLEOTIDE SEQUENCE [LARGE SCALE GENOMIC DNA]</scope>
</reference>
<evidence type="ECO:0008006" key="4">
    <source>
        <dbReference type="Google" id="ProtNLM"/>
    </source>
</evidence>
<dbReference type="AlphaFoldDB" id="A0A1F4T7Y2"/>
<comment type="caution">
    <text evidence="2">The sequence shown here is derived from an EMBL/GenBank/DDBJ whole genome shotgun (WGS) entry which is preliminary data.</text>
</comment>
<keyword evidence="1" id="KW-0812">Transmembrane</keyword>
<evidence type="ECO:0000256" key="1">
    <source>
        <dbReference type="SAM" id="Phobius"/>
    </source>
</evidence>
<dbReference type="InterPro" id="IPR012902">
    <property type="entry name" value="N_methyl_site"/>
</dbReference>
<dbReference type="EMBL" id="MEUG01000001">
    <property type="protein sequence ID" value="OGC28193.1"/>
    <property type="molecule type" value="Genomic_DNA"/>
</dbReference>
<accession>A0A1F4T7Y2</accession>
<dbReference type="NCBIfam" id="TIGR02532">
    <property type="entry name" value="IV_pilin_GFxxxE"/>
    <property type="match status" value="1"/>
</dbReference>
<evidence type="ECO:0000313" key="3">
    <source>
        <dbReference type="Proteomes" id="UP000178602"/>
    </source>
</evidence>
<keyword evidence="1" id="KW-1133">Transmembrane helix</keyword>
<evidence type="ECO:0000313" key="2">
    <source>
        <dbReference type="EMBL" id="OGC28193.1"/>
    </source>
</evidence>
<dbReference type="Proteomes" id="UP000178602">
    <property type="component" value="Unassembled WGS sequence"/>
</dbReference>
<protein>
    <recommendedName>
        <fullName evidence="4">Type II secretion system protein GspI C-terminal domain-containing protein</fullName>
    </recommendedName>
</protein>
<dbReference type="InterPro" id="IPR045584">
    <property type="entry name" value="Pilin-like"/>
</dbReference>
<gene>
    <name evidence="2" type="ORF">A3K49_04320</name>
</gene>
<proteinExistence type="predicted"/>
<sequence>MKKGFSLIELVIAIALLGIVMYSLITIYITTGLKGSTAEIYTVAQYLAAEKLEQTLGGSFALVTNQAQTNFTGDLNQYTFQISFNYTTPADFNASVTGPTDYKKVAVLIRHPRLGSPLELAVIRANY</sequence>
<feature type="transmembrane region" description="Helical" evidence="1">
    <location>
        <begin position="7"/>
        <end position="29"/>
    </location>
</feature>
<dbReference type="Pfam" id="PF07963">
    <property type="entry name" value="N_methyl"/>
    <property type="match status" value="1"/>
</dbReference>
<dbReference type="SUPFAM" id="SSF54523">
    <property type="entry name" value="Pili subunits"/>
    <property type="match status" value="1"/>
</dbReference>
<dbReference type="Gene3D" id="3.30.700.10">
    <property type="entry name" value="Glycoprotein, Type 4 Pilin"/>
    <property type="match status" value="1"/>
</dbReference>